<proteinExistence type="inferred from homology"/>
<dbReference type="SUPFAM" id="SSF56112">
    <property type="entry name" value="Protein kinase-like (PK-like)"/>
    <property type="match status" value="1"/>
</dbReference>
<dbReference type="Pfam" id="PF00069">
    <property type="entry name" value="Pkinase"/>
    <property type="match status" value="1"/>
</dbReference>
<evidence type="ECO:0000256" key="5">
    <source>
        <dbReference type="PROSITE-ProRule" id="PRU10141"/>
    </source>
</evidence>
<sequence length="360" mass="39544">MEWIRRETIGHGSFSTVSLATTSGSSTTTLFPPLIAVKSSGVVCSAALMNERYVLDYLGDSSEIVRCFGEGKTVENGEEVYNLFLEYASGGNLADRIKNSGEGLPEFEVRRFTRSIVKGLCHIHKNGFSHCDLKLENVLVFGDGDDHVKISDFGLAKRTRSSDGVNDGGVEIRGTPLYMAPECVNHGEFESPADIWALGCSVVEMSSGKTAWCLDEGDMLRSNNVMSLMVRIGSGDEVPRIPVEMSEEGKDFVSKCFVKDAAERWTAQMLLDHPFLAVDDGHESSGSYLSLMRCGEEDEASVSPRNPFDFPGWNSVHSPVNESVRFSSLVRSPEERISGLVSEMIVVPDWSVSCDWVNVR</sequence>
<organism evidence="8 9">
    <name type="scientific">Camelina sativa</name>
    <name type="common">False flax</name>
    <name type="synonym">Myagrum sativum</name>
    <dbReference type="NCBI Taxonomy" id="90675"/>
    <lineage>
        <taxon>Eukaryota</taxon>
        <taxon>Viridiplantae</taxon>
        <taxon>Streptophyta</taxon>
        <taxon>Embryophyta</taxon>
        <taxon>Tracheophyta</taxon>
        <taxon>Spermatophyta</taxon>
        <taxon>Magnoliopsida</taxon>
        <taxon>eudicotyledons</taxon>
        <taxon>Gunneridae</taxon>
        <taxon>Pentapetalae</taxon>
        <taxon>rosids</taxon>
        <taxon>malvids</taxon>
        <taxon>Brassicales</taxon>
        <taxon>Brassicaceae</taxon>
        <taxon>Camelineae</taxon>
        <taxon>Camelina</taxon>
    </lineage>
</organism>
<dbReference type="Gene3D" id="3.30.200.20">
    <property type="entry name" value="Phosphorylase Kinase, domain 1"/>
    <property type="match status" value="1"/>
</dbReference>
<protein>
    <submittedName>
        <fullName evidence="9">Mitogen-activated protein kinase kinase kinase YODA-like</fullName>
    </submittedName>
</protein>
<reference evidence="9" key="2">
    <citation type="submission" date="2025-08" db="UniProtKB">
        <authorList>
            <consortium name="RefSeq"/>
        </authorList>
    </citation>
    <scope>IDENTIFICATION</scope>
    <source>
        <tissue evidence="9">Leaf</tissue>
    </source>
</reference>
<keyword evidence="1" id="KW-0808">Transferase</keyword>
<name>A0ABM0TVI7_CAMSA</name>
<comment type="similarity">
    <text evidence="6">Belongs to the protein kinase superfamily.</text>
</comment>
<dbReference type="CDD" id="cd06606">
    <property type="entry name" value="STKc_MAPKKK"/>
    <property type="match status" value="1"/>
</dbReference>
<dbReference type="PROSITE" id="PS00108">
    <property type="entry name" value="PROTEIN_KINASE_ST"/>
    <property type="match status" value="1"/>
</dbReference>
<evidence type="ECO:0000313" key="8">
    <source>
        <dbReference type="Proteomes" id="UP000694864"/>
    </source>
</evidence>
<dbReference type="SMART" id="SM00220">
    <property type="entry name" value="S_TKc"/>
    <property type="match status" value="1"/>
</dbReference>
<dbReference type="InterPro" id="IPR008271">
    <property type="entry name" value="Ser/Thr_kinase_AS"/>
</dbReference>
<dbReference type="PROSITE" id="PS00107">
    <property type="entry name" value="PROTEIN_KINASE_ATP"/>
    <property type="match status" value="1"/>
</dbReference>
<evidence type="ECO:0000256" key="6">
    <source>
        <dbReference type="RuleBase" id="RU000304"/>
    </source>
</evidence>
<evidence type="ECO:0000256" key="4">
    <source>
        <dbReference type="ARBA" id="ARBA00022840"/>
    </source>
</evidence>
<keyword evidence="2 5" id="KW-0547">Nucleotide-binding</keyword>
<dbReference type="InterPro" id="IPR011009">
    <property type="entry name" value="Kinase-like_dom_sf"/>
</dbReference>
<keyword evidence="4 5" id="KW-0067">ATP-binding</keyword>
<keyword evidence="3" id="KW-0418">Kinase</keyword>
<dbReference type="InterPro" id="IPR017441">
    <property type="entry name" value="Protein_kinase_ATP_BS"/>
</dbReference>
<dbReference type="Proteomes" id="UP000694864">
    <property type="component" value="Chromosome 10"/>
</dbReference>
<evidence type="ECO:0000256" key="2">
    <source>
        <dbReference type="ARBA" id="ARBA00022741"/>
    </source>
</evidence>
<dbReference type="Gene3D" id="1.10.510.10">
    <property type="entry name" value="Transferase(Phosphotransferase) domain 1"/>
    <property type="match status" value="1"/>
</dbReference>
<feature type="binding site" evidence="5">
    <location>
        <position position="38"/>
    </location>
    <ligand>
        <name>ATP</name>
        <dbReference type="ChEBI" id="CHEBI:30616"/>
    </ligand>
</feature>
<evidence type="ECO:0000256" key="1">
    <source>
        <dbReference type="ARBA" id="ARBA00022679"/>
    </source>
</evidence>
<dbReference type="GeneID" id="104716408"/>
<evidence type="ECO:0000259" key="7">
    <source>
        <dbReference type="PROSITE" id="PS50011"/>
    </source>
</evidence>
<gene>
    <name evidence="9" type="primary">LOC104716408</name>
</gene>
<dbReference type="PANTHER" id="PTHR48011:SF68">
    <property type="entry name" value="MITOGEN-ACTIVATED PROTEIN KINASE KINASE KINASE 21"/>
    <property type="match status" value="1"/>
</dbReference>
<feature type="domain" description="Protein kinase" evidence="7">
    <location>
        <begin position="3"/>
        <end position="276"/>
    </location>
</feature>
<dbReference type="PANTHER" id="PTHR48011">
    <property type="entry name" value="CCR4-NOT TRANSCRIPTIONAL COMPLEX SUBUNIT CAF120-RELATED"/>
    <property type="match status" value="1"/>
</dbReference>
<evidence type="ECO:0000256" key="3">
    <source>
        <dbReference type="ARBA" id="ARBA00022777"/>
    </source>
</evidence>
<dbReference type="PROSITE" id="PS50011">
    <property type="entry name" value="PROTEIN_KINASE_DOM"/>
    <property type="match status" value="1"/>
</dbReference>
<dbReference type="RefSeq" id="XP_010432085.1">
    <property type="nucleotide sequence ID" value="XM_010433783.1"/>
</dbReference>
<dbReference type="InterPro" id="IPR000719">
    <property type="entry name" value="Prot_kinase_dom"/>
</dbReference>
<dbReference type="InterPro" id="IPR052751">
    <property type="entry name" value="Plant_MAPKKK"/>
</dbReference>
<reference evidence="8" key="1">
    <citation type="journal article" date="2014" name="Nat. Commun.">
        <title>The emerging biofuel crop Camelina sativa retains a highly undifferentiated hexaploid genome structure.</title>
        <authorList>
            <person name="Kagale S."/>
            <person name="Koh C."/>
            <person name="Nixon J."/>
            <person name="Bollina V."/>
            <person name="Clarke W.E."/>
            <person name="Tuteja R."/>
            <person name="Spillane C."/>
            <person name="Robinson S.J."/>
            <person name="Links M.G."/>
            <person name="Clarke C."/>
            <person name="Higgins E.E."/>
            <person name="Huebert T."/>
            <person name="Sharpe A.G."/>
            <person name="Parkin I.A."/>
        </authorList>
    </citation>
    <scope>NUCLEOTIDE SEQUENCE [LARGE SCALE GENOMIC DNA]</scope>
    <source>
        <strain evidence="8">cv. DH55</strain>
    </source>
</reference>
<keyword evidence="8" id="KW-1185">Reference proteome</keyword>
<accession>A0ABM0TVI7</accession>
<evidence type="ECO:0000313" key="9">
    <source>
        <dbReference type="RefSeq" id="XP_010432085.1"/>
    </source>
</evidence>
<keyword evidence="6" id="KW-0723">Serine/threonine-protein kinase</keyword>